<dbReference type="RefSeq" id="WP_211096228.1">
    <property type="nucleotide sequence ID" value="NZ_FXZK01000010.1"/>
</dbReference>
<dbReference type="Proteomes" id="UP000201613">
    <property type="component" value="Unassembled WGS sequence"/>
</dbReference>
<accession>A0A238LJG4</accession>
<dbReference type="Gene3D" id="2.30.30.380">
    <property type="entry name" value="Zn-finger domain of Sec23/24"/>
    <property type="match status" value="1"/>
</dbReference>
<feature type="transmembrane region" description="Helical" evidence="1">
    <location>
        <begin position="104"/>
        <end position="127"/>
    </location>
</feature>
<gene>
    <name evidence="2" type="primary">yebS</name>
    <name evidence="2" type="ORF">LOM8899_03702</name>
</gene>
<proteinExistence type="predicted"/>
<evidence type="ECO:0000313" key="3">
    <source>
        <dbReference type="Proteomes" id="UP000201613"/>
    </source>
</evidence>
<feature type="transmembrane region" description="Helical" evidence="1">
    <location>
        <begin position="52"/>
        <end position="71"/>
    </location>
</feature>
<keyword evidence="3" id="KW-1185">Reference proteome</keyword>
<feature type="transmembrane region" description="Helical" evidence="1">
    <location>
        <begin position="170"/>
        <end position="190"/>
    </location>
</feature>
<keyword evidence="1" id="KW-0472">Membrane</keyword>
<dbReference type="InterPro" id="IPR007498">
    <property type="entry name" value="PqiA-like"/>
</dbReference>
<sequence>MADTFDDLENLIACPHCDALYHVVSPKVGERAVCHRCHAVLIAPKRRAGMSIIMLALSVIVLVFGSIWFPFLTIHTSGFSNSATLLDAAFAFTDGPLLLLSLPVLALIVVIPLARVMLLIYVLWPVVLDRKPYQKAREAFLLSEKLRPWSMAEIFALGCAVALVKVADLALIGFGPAFYMFCTLVVIIVVQDNYMCRWSIWASLDPERDV</sequence>
<keyword evidence="1" id="KW-1133">Transmembrane helix</keyword>
<dbReference type="Pfam" id="PF04403">
    <property type="entry name" value="PqiA"/>
    <property type="match status" value="1"/>
</dbReference>
<protein>
    <submittedName>
        <fullName evidence="2">Inner membrane protein YebS</fullName>
    </submittedName>
</protein>
<reference evidence="2 3" key="1">
    <citation type="submission" date="2017-05" db="EMBL/GenBank/DDBJ databases">
        <authorList>
            <person name="Song R."/>
            <person name="Chenine A.L."/>
            <person name="Ruprecht R.M."/>
        </authorList>
    </citation>
    <scope>NUCLEOTIDE SEQUENCE [LARGE SCALE GENOMIC DNA]</scope>
    <source>
        <strain evidence="2 3">CECT 8899</strain>
    </source>
</reference>
<evidence type="ECO:0000256" key="1">
    <source>
        <dbReference type="SAM" id="Phobius"/>
    </source>
</evidence>
<dbReference type="AlphaFoldDB" id="A0A238LJG4"/>
<dbReference type="EMBL" id="FXZK01000010">
    <property type="protein sequence ID" value="SMY09535.1"/>
    <property type="molecule type" value="Genomic_DNA"/>
</dbReference>
<name>A0A238LJG4_9RHOB</name>
<keyword evidence="1" id="KW-0812">Transmembrane</keyword>
<evidence type="ECO:0000313" key="2">
    <source>
        <dbReference type="EMBL" id="SMY09535.1"/>
    </source>
</evidence>
<organism evidence="2 3">
    <name type="scientific">Flavimaricola marinus</name>
    <dbReference type="NCBI Taxonomy" id="1819565"/>
    <lineage>
        <taxon>Bacteria</taxon>
        <taxon>Pseudomonadati</taxon>
        <taxon>Pseudomonadota</taxon>
        <taxon>Alphaproteobacteria</taxon>
        <taxon>Rhodobacterales</taxon>
        <taxon>Paracoccaceae</taxon>
        <taxon>Flavimaricola</taxon>
    </lineage>
</organism>